<reference evidence="2" key="1">
    <citation type="journal article" date="2016" name="Front. Microbiol.">
        <title>Genome Sequence of the Piezophilic, Mesophilic Sulfate-Reducing Bacterium Desulfovibrio indicus J2T.</title>
        <authorList>
            <person name="Cao J."/>
            <person name="Maignien L."/>
            <person name="Shao Z."/>
            <person name="Alain K."/>
            <person name="Jebbar M."/>
        </authorList>
    </citation>
    <scope>NUCLEOTIDE SEQUENCE</scope>
    <source>
        <strain evidence="2">NBRC 103626</strain>
    </source>
</reference>
<accession>A0AA37HN68</accession>
<keyword evidence="1" id="KW-0732">Signal</keyword>
<name>A0AA37HN68_9HYPH</name>
<evidence type="ECO:0000256" key="1">
    <source>
        <dbReference type="SAM" id="SignalP"/>
    </source>
</evidence>
<sequence>MPHPSISPLAVRPVAFQRRTLAAPLGVLMALAGAPASAASPFEGRYQGRGEGQLALQVFALGDGSDTHFVLAETALMNQCTGDLRGLARPSGPMTLVLRKTEPGAEETCTLTLRFSADRARVRMEEKDCSSYHGAACAFDGSLKRR</sequence>
<evidence type="ECO:0000313" key="3">
    <source>
        <dbReference type="Proteomes" id="UP001055108"/>
    </source>
</evidence>
<organism evidence="2 3">
    <name type="scientific">Methylobacterium gregans</name>
    <dbReference type="NCBI Taxonomy" id="374424"/>
    <lineage>
        <taxon>Bacteria</taxon>
        <taxon>Pseudomonadati</taxon>
        <taxon>Pseudomonadota</taxon>
        <taxon>Alphaproteobacteria</taxon>
        <taxon>Hyphomicrobiales</taxon>
        <taxon>Methylobacteriaceae</taxon>
        <taxon>Methylobacterium</taxon>
    </lineage>
</organism>
<keyword evidence="3" id="KW-1185">Reference proteome</keyword>
<feature type="signal peptide" evidence="1">
    <location>
        <begin position="1"/>
        <end position="38"/>
    </location>
</feature>
<protein>
    <submittedName>
        <fullName evidence="2">Uncharacterized protein</fullName>
    </submittedName>
</protein>
<dbReference type="AlphaFoldDB" id="A0AA37HN68"/>
<proteinExistence type="predicted"/>
<feature type="chain" id="PRO_5041432543" evidence="1">
    <location>
        <begin position="39"/>
        <end position="146"/>
    </location>
</feature>
<dbReference type="EMBL" id="BPQM01000032">
    <property type="protein sequence ID" value="GJD78441.1"/>
    <property type="molecule type" value="Genomic_DNA"/>
</dbReference>
<reference evidence="2" key="2">
    <citation type="submission" date="2021-08" db="EMBL/GenBank/DDBJ databases">
        <authorList>
            <person name="Tani A."/>
            <person name="Ola A."/>
            <person name="Ogura Y."/>
            <person name="Katsura K."/>
            <person name="Hayashi T."/>
        </authorList>
    </citation>
    <scope>NUCLEOTIDE SEQUENCE</scope>
    <source>
        <strain evidence="2">NBRC 103626</strain>
    </source>
</reference>
<gene>
    <name evidence="2" type="ORF">NBEOAGPD_1656</name>
</gene>
<evidence type="ECO:0000313" key="2">
    <source>
        <dbReference type="EMBL" id="GJD78441.1"/>
    </source>
</evidence>
<comment type="caution">
    <text evidence="2">The sequence shown here is derived from an EMBL/GenBank/DDBJ whole genome shotgun (WGS) entry which is preliminary data.</text>
</comment>
<dbReference type="Proteomes" id="UP001055108">
    <property type="component" value="Unassembled WGS sequence"/>
</dbReference>